<evidence type="ECO:0000256" key="2">
    <source>
        <dbReference type="ARBA" id="ARBA00022737"/>
    </source>
</evidence>
<dbReference type="AlphaFoldDB" id="A0A0C9Z4C4"/>
<dbReference type="InterPro" id="IPR015943">
    <property type="entry name" value="WD40/YVTN_repeat-like_dom_sf"/>
</dbReference>
<evidence type="ECO:0008006" key="7">
    <source>
        <dbReference type="Google" id="ProtNLM"/>
    </source>
</evidence>
<keyword evidence="2" id="KW-0677">Repeat</keyword>
<feature type="repeat" description="WD" evidence="3">
    <location>
        <begin position="227"/>
        <end position="262"/>
    </location>
</feature>
<dbReference type="PANTHER" id="PTHR19848:SF8">
    <property type="entry name" value="F-BOX AND WD REPEAT DOMAIN CONTAINING 7"/>
    <property type="match status" value="1"/>
</dbReference>
<proteinExistence type="predicted"/>
<dbReference type="PROSITE" id="PS00678">
    <property type="entry name" value="WD_REPEATS_1"/>
    <property type="match status" value="6"/>
</dbReference>
<reference evidence="6" key="2">
    <citation type="submission" date="2015-01" db="EMBL/GenBank/DDBJ databases">
        <title>Evolutionary Origins and Diversification of the Mycorrhizal Mutualists.</title>
        <authorList>
            <consortium name="DOE Joint Genome Institute"/>
            <consortium name="Mycorrhizal Genomics Consortium"/>
            <person name="Kohler A."/>
            <person name="Kuo A."/>
            <person name="Nagy L.G."/>
            <person name="Floudas D."/>
            <person name="Copeland A."/>
            <person name="Barry K.W."/>
            <person name="Cichocki N."/>
            <person name="Veneault-Fourrey C."/>
            <person name="LaButti K."/>
            <person name="Lindquist E.A."/>
            <person name="Lipzen A."/>
            <person name="Lundell T."/>
            <person name="Morin E."/>
            <person name="Murat C."/>
            <person name="Riley R."/>
            <person name="Ohm R."/>
            <person name="Sun H."/>
            <person name="Tunlid A."/>
            <person name="Henrissat B."/>
            <person name="Grigoriev I.V."/>
            <person name="Hibbett D.S."/>
            <person name="Martin F."/>
        </authorList>
    </citation>
    <scope>NUCLEOTIDE SEQUENCE [LARGE SCALE GENOMIC DNA]</scope>
    <source>
        <strain evidence="6">UH-Slu-Lm8-n1</strain>
    </source>
</reference>
<feature type="repeat" description="WD" evidence="3">
    <location>
        <begin position="102"/>
        <end position="143"/>
    </location>
</feature>
<protein>
    <recommendedName>
        <fullName evidence="7">WD40 repeat-like protein</fullName>
    </recommendedName>
</protein>
<dbReference type="EMBL" id="KN836306">
    <property type="protein sequence ID" value="KIK32280.1"/>
    <property type="molecule type" value="Genomic_DNA"/>
</dbReference>
<organism evidence="5 6">
    <name type="scientific">Suillus luteus UH-Slu-Lm8-n1</name>
    <dbReference type="NCBI Taxonomy" id="930992"/>
    <lineage>
        <taxon>Eukaryota</taxon>
        <taxon>Fungi</taxon>
        <taxon>Dikarya</taxon>
        <taxon>Basidiomycota</taxon>
        <taxon>Agaricomycotina</taxon>
        <taxon>Agaricomycetes</taxon>
        <taxon>Agaricomycetidae</taxon>
        <taxon>Boletales</taxon>
        <taxon>Suillineae</taxon>
        <taxon>Suillaceae</taxon>
        <taxon>Suillus</taxon>
    </lineage>
</organism>
<feature type="non-terminal residue" evidence="5">
    <location>
        <position position="533"/>
    </location>
</feature>
<reference evidence="5 6" key="1">
    <citation type="submission" date="2014-04" db="EMBL/GenBank/DDBJ databases">
        <authorList>
            <consortium name="DOE Joint Genome Institute"/>
            <person name="Kuo A."/>
            <person name="Ruytinx J."/>
            <person name="Rineau F."/>
            <person name="Colpaert J."/>
            <person name="Kohler A."/>
            <person name="Nagy L.G."/>
            <person name="Floudas D."/>
            <person name="Copeland A."/>
            <person name="Barry K.W."/>
            <person name="Cichocki N."/>
            <person name="Veneault-Fourrey C."/>
            <person name="LaButti K."/>
            <person name="Lindquist E.A."/>
            <person name="Lipzen A."/>
            <person name="Lundell T."/>
            <person name="Morin E."/>
            <person name="Murat C."/>
            <person name="Sun H."/>
            <person name="Tunlid A."/>
            <person name="Henrissat B."/>
            <person name="Grigoriev I.V."/>
            <person name="Hibbett D.S."/>
            <person name="Martin F."/>
            <person name="Nordberg H.P."/>
            <person name="Cantor M.N."/>
            <person name="Hua S.X."/>
        </authorList>
    </citation>
    <scope>NUCLEOTIDE SEQUENCE [LARGE SCALE GENOMIC DNA]</scope>
    <source>
        <strain evidence="5 6">UH-Slu-Lm8-n1</strain>
    </source>
</reference>
<feature type="repeat" description="WD" evidence="3">
    <location>
        <begin position="60"/>
        <end position="101"/>
    </location>
</feature>
<dbReference type="InterPro" id="IPR019775">
    <property type="entry name" value="WD40_repeat_CS"/>
</dbReference>
<accession>A0A0C9Z4C4</accession>
<feature type="repeat" description="WD" evidence="3">
    <location>
        <begin position="151"/>
        <end position="186"/>
    </location>
</feature>
<keyword evidence="1 3" id="KW-0853">WD repeat</keyword>
<feature type="region of interest" description="Disordered" evidence="4">
    <location>
        <begin position="477"/>
        <end position="533"/>
    </location>
</feature>
<dbReference type="SMART" id="SM00320">
    <property type="entry name" value="WD40"/>
    <property type="match status" value="7"/>
</dbReference>
<dbReference type="PRINTS" id="PR00320">
    <property type="entry name" value="GPROTEINBRPT"/>
</dbReference>
<dbReference type="OrthoDB" id="538223at2759"/>
<dbReference type="Proteomes" id="UP000054485">
    <property type="component" value="Unassembled WGS sequence"/>
</dbReference>
<evidence type="ECO:0000256" key="3">
    <source>
        <dbReference type="PROSITE-ProRule" id="PRU00221"/>
    </source>
</evidence>
<dbReference type="PROSITE" id="PS50294">
    <property type="entry name" value="WD_REPEATS_REGION"/>
    <property type="match status" value="4"/>
</dbReference>
<evidence type="ECO:0000313" key="5">
    <source>
        <dbReference type="EMBL" id="KIK32280.1"/>
    </source>
</evidence>
<dbReference type="InterPro" id="IPR001680">
    <property type="entry name" value="WD40_rpt"/>
</dbReference>
<dbReference type="InterPro" id="IPR020472">
    <property type="entry name" value="WD40_PAC1"/>
</dbReference>
<evidence type="ECO:0000313" key="6">
    <source>
        <dbReference type="Proteomes" id="UP000054485"/>
    </source>
</evidence>
<dbReference type="PROSITE" id="PS50082">
    <property type="entry name" value="WD_REPEATS_2"/>
    <property type="match status" value="5"/>
</dbReference>
<keyword evidence="6" id="KW-1185">Reference proteome</keyword>
<dbReference type="STRING" id="930992.A0A0C9Z4C4"/>
<dbReference type="SUPFAM" id="SSF50978">
    <property type="entry name" value="WD40 repeat-like"/>
    <property type="match status" value="1"/>
</dbReference>
<dbReference type="PANTHER" id="PTHR19848">
    <property type="entry name" value="WD40 REPEAT PROTEIN"/>
    <property type="match status" value="1"/>
</dbReference>
<dbReference type="Pfam" id="PF00400">
    <property type="entry name" value="WD40"/>
    <property type="match status" value="7"/>
</dbReference>
<evidence type="ECO:0000256" key="1">
    <source>
        <dbReference type="ARBA" id="ARBA00022574"/>
    </source>
</evidence>
<gene>
    <name evidence="5" type="ORF">CY34DRAFT_814358</name>
</gene>
<evidence type="ECO:0000256" key="4">
    <source>
        <dbReference type="SAM" id="MobiDB-lite"/>
    </source>
</evidence>
<name>A0A0C9Z4C4_9AGAM</name>
<sequence>MSSSTSKTPAIAPSQTMRGHTGWVNGVAHLPDGRLIITCSSDGSLRLWDLKSGTQIGKDWRDENDGVFSMALSPTGERVASGCNDGKVRLWDVETRKVICKLTGHTRVVWALCWSVDGERVASGSWDGTARVWDVKRGRNILTIKTGHHWVWAVTYSPDSSKLATGGNEDDAVKIWDAKTGELLNTLKHNYIVLSLAWTSDGKKLISGSFDPIRIFDTATWQQIGVLDGHTNSVTAISLSPNNCLLASASWDNTACLWNLDTNLPVGPPLHHEDGLRSAALSQDGKLLVTTCKNKNAYAWDVRSILEEAGLEDLLPTVPNIAPKDTQKQIAPQDDSGTRRTPRSSLSDKSFLEGDATGCPDQFGSVDDLRPGFFAGIEANVDSSAMGGSHPHPSVNAFLTRLSSLLHRFRPDNGESTELPQPSRPSAFHIHELLARLSSLIHSSPSENDAPDELQQPSRVDPRVLLARLSSFLHRSRLNTDEEVEPHPTTPSSSRPDALISRLTSLFRSQPHDNEEIELTQRPSGPRVVEVAA</sequence>
<dbReference type="Gene3D" id="2.130.10.10">
    <property type="entry name" value="YVTN repeat-like/Quinoprotein amine dehydrogenase"/>
    <property type="match status" value="3"/>
</dbReference>
<feature type="region of interest" description="Disordered" evidence="4">
    <location>
        <begin position="317"/>
        <end position="357"/>
    </location>
</feature>
<dbReference type="InterPro" id="IPR036322">
    <property type="entry name" value="WD40_repeat_dom_sf"/>
</dbReference>
<dbReference type="InParanoid" id="A0A0C9Z4C4"/>
<dbReference type="HOGENOM" id="CLU_000288_57_37_1"/>
<feature type="repeat" description="WD" evidence="3">
    <location>
        <begin position="17"/>
        <end position="58"/>
    </location>
</feature>
<dbReference type="CDD" id="cd00200">
    <property type="entry name" value="WD40"/>
    <property type="match status" value="1"/>
</dbReference>